<accession>A0A081NAN0</accession>
<keyword evidence="4" id="KW-1185">Reference proteome</keyword>
<evidence type="ECO:0000256" key="1">
    <source>
        <dbReference type="SAM" id="MobiDB-lite"/>
    </source>
</evidence>
<dbReference type="Gene3D" id="3.40.220.10">
    <property type="entry name" value="Leucine Aminopeptidase, subunit E, domain 1"/>
    <property type="match status" value="1"/>
</dbReference>
<proteinExistence type="predicted"/>
<dbReference type="AlphaFoldDB" id="A0A081NAN0"/>
<dbReference type="EMBL" id="JOKG01000001">
    <property type="protein sequence ID" value="KEQ15503.1"/>
    <property type="molecule type" value="Genomic_DNA"/>
</dbReference>
<evidence type="ECO:0000259" key="2">
    <source>
        <dbReference type="PROSITE" id="PS51154"/>
    </source>
</evidence>
<dbReference type="RefSeq" id="WP_034872787.1">
    <property type="nucleotide sequence ID" value="NZ_JOKG01000001.1"/>
</dbReference>
<dbReference type="InterPro" id="IPR002589">
    <property type="entry name" value="Macro_dom"/>
</dbReference>
<sequence>MTPLSGSRARPKFQRLKQGLANLFKGWFKNKPVRVLPSHVGRSLSDAPDLSNPQDLRERATSKKRPLFGLSSRSHARNHDQAYHHHLTNARQLISDIAREAFKAKVKAYKDGNVGLMKLMNQLKSHADQQDWESVENLIEAHQERSAIKPFSIYRRQCKALAEAKRLTPAPAEETAVPDIRLKERNISHTPVAMPSATLSLLSFKNGQLNLFGGDITKINHKVHPNINTIVCPHRSDKRQTTPILDTLAGVEPGLRQRSLLDQLDRLEAGQSLFTDAGDTSKLGFRQIVHTLLPEPWDSQPEARLFSAYINAIKTAHEQGSRSIAIPILSRYLNLSVQDEARIAHLAITYYLSDPDTKPSPPSIYLAFPENEVGDALREEHYQLNMKDPVPDKQPASPSPLMVQAQLEHALKDILPEKDNMPIAGRMRWLTEEVDRIIELIRDNQDPGAASDELIQYLDSAALYLNVNAHHMNPEDQLLARKFLGDLNIKLAPYYNAG</sequence>
<dbReference type="Pfam" id="PF01661">
    <property type="entry name" value="Macro"/>
    <property type="match status" value="1"/>
</dbReference>
<protein>
    <recommendedName>
        <fullName evidence="2">Macro domain-containing protein</fullName>
    </recommendedName>
</protein>
<dbReference type="InterPro" id="IPR043472">
    <property type="entry name" value="Macro_dom-like"/>
</dbReference>
<comment type="caution">
    <text evidence="3">The sequence shown here is derived from an EMBL/GenBank/DDBJ whole genome shotgun (WGS) entry which is preliminary data.</text>
</comment>
<reference evidence="3 4" key="1">
    <citation type="submission" date="2014-06" db="EMBL/GenBank/DDBJ databases">
        <title>Whole Genome Sequences of Three Symbiotic Endozoicomonas Bacteria.</title>
        <authorList>
            <person name="Neave M.J."/>
            <person name="Apprill A."/>
            <person name="Voolstra C.R."/>
        </authorList>
    </citation>
    <scope>NUCLEOTIDE SEQUENCE [LARGE SCALE GENOMIC DNA]</scope>
    <source>
        <strain evidence="3 4">LMG 24815</strain>
    </source>
</reference>
<gene>
    <name evidence="3" type="ORF">GZ77_02380</name>
</gene>
<feature type="region of interest" description="Disordered" evidence="1">
    <location>
        <begin position="39"/>
        <end position="65"/>
    </location>
</feature>
<organism evidence="3 4">
    <name type="scientific">Endozoicomonas montiporae</name>
    <dbReference type="NCBI Taxonomy" id="1027273"/>
    <lineage>
        <taxon>Bacteria</taxon>
        <taxon>Pseudomonadati</taxon>
        <taxon>Pseudomonadota</taxon>
        <taxon>Gammaproteobacteria</taxon>
        <taxon>Oceanospirillales</taxon>
        <taxon>Endozoicomonadaceae</taxon>
        <taxon>Endozoicomonas</taxon>
    </lineage>
</organism>
<dbReference type="SUPFAM" id="SSF52949">
    <property type="entry name" value="Macro domain-like"/>
    <property type="match status" value="1"/>
</dbReference>
<dbReference type="PROSITE" id="PS51154">
    <property type="entry name" value="MACRO"/>
    <property type="match status" value="1"/>
</dbReference>
<feature type="domain" description="Macro" evidence="2">
    <location>
        <begin position="196"/>
        <end position="385"/>
    </location>
</feature>
<name>A0A081NAN0_9GAMM</name>
<evidence type="ECO:0000313" key="3">
    <source>
        <dbReference type="EMBL" id="KEQ15503.1"/>
    </source>
</evidence>
<dbReference type="Proteomes" id="UP000028006">
    <property type="component" value="Unassembled WGS sequence"/>
</dbReference>
<evidence type="ECO:0000313" key="4">
    <source>
        <dbReference type="Proteomes" id="UP000028006"/>
    </source>
</evidence>